<sequence>MPHIKKYIPDEDAYLQNIFNKYSHKKEDKIIEYLQQSLCQEYENKNHY</sequence>
<proteinExistence type="predicted"/>
<dbReference type="EMBL" id="CP060385">
    <property type="protein sequence ID" value="QOX89278.1"/>
    <property type="molecule type" value="Genomic_DNA"/>
</dbReference>
<dbReference type="AlphaFoldDB" id="A0A7S7FZ74"/>
<protein>
    <submittedName>
        <fullName evidence="1">Uncharacterized protein</fullName>
    </submittedName>
</protein>
<evidence type="ECO:0000313" key="1">
    <source>
        <dbReference type="EMBL" id="QOX89278.1"/>
    </source>
</evidence>
<gene>
    <name evidence="1" type="ORF">H7685_01965</name>
</gene>
<reference evidence="1" key="1">
    <citation type="submission" date="2020-08" db="EMBL/GenBank/DDBJ databases">
        <title>Phytoplasma sp. strain PR08 associated with Phyllody Disease of Parthenium hysterophorus.</title>
        <authorList>
            <person name="Kirdat K."/>
            <person name="Tiwarekar B."/>
            <person name="Yadav A."/>
        </authorList>
    </citation>
    <scope>NUCLEOTIDE SEQUENCE [LARGE SCALE GENOMIC DNA]</scope>
    <source>
        <strain evidence="1">PR08</strain>
    </source>
</reference>
<organism evidence="1">
    <name type="scientific">Candidatus Phytoplasma australasiaticum subsp. australasiaticum</name>
    <dbReference type="NCBI Taxonomy" id="2832407"/>
    <lineage>
        <taxon>Bacteria</taxon>
        <taxon>Bacillati</taxon>
        <taxon>Mycoplasmatota</taxon>
        <taxon>Mollicutes</taxon>
        <taxon>Acholeplasmatales</taxon>
        <taxon>Acholeplasmataceae</taxon>
        <taxon>Candidatus Phytoplasma</taxon>
        <taxon>16SrII (Peanut WB group)</taxon>
        <taxon>Candidatus Phytoplasma australasiaticum</taxon>
    </lineage>
</organism>
<accession>A0A7S7FZ74</accession>
<name>A0A7S7FZ74_9MOLU</name>